<organism evidence="4 6">
    <name type="scientific">Vibrio coralliilyticus</name>
    <dbReference type="NCBI Taxonomy" id="190893"/>
    <lineage>
        <taxon>Bacteria</taxon>
        <taxon>Pseudomonadati</taxon>
        <taxon>Pseudomonadota</taxon>
        <taxon>Gammaproteobacteria</taxon>
        <taxon>Vibrionales</taxon>
        <taxon>Vibrionaceae</taxon>
        <taxon>Vibrio</taxon>
    </lineage>
</organism>
<dbReference type="GO" id="GO:0004519">
    <property type="term" value="F:endonuclease activity"/>
    <property type="evidence" value="ECO:0007669"/>
    <property type="project" value="UniProtKB-KW"/>
</dbReference>
<evidence type="ECO:0000313" key="5">
    <source>
        <dbReference type="Proteomes" id="UP000030081"/>
    </source>
</evidence>
<keyword evidence="4" id="KW-0378">Hydrolase</keyword>
<protein>
    <submittedName>
        <fullName evidence="3 4">Endonuclease</fullName>
    </submittedName>
</protein>
<dbReference type="Pfam" id="PF03372">
    <property type="entry name" value="Exo_endo_phos"/>
    <property type="match status" value="1"/>
</dbReference>
<reference evidence="4 6" key="2">
    <citation type="submission" date="2019-09" db="EMBL/GenBank/DDBJ databases">
        <title>Draft genome sequencing and comparative genomics of hatchery-associated Vibrios.</title>
        <authorList>
            <person name="Kehlet-Delgado H."/>
            <person name="Mueller R.S."/>
        </authorList>
    </citation>
    <scope>NUCLEOTIDE SEQUENCE [LARGE SCALE GENOMIC DNA]</scope>
    <source>
        <strain evidence="4 6">09-121-3</strain>
    </source>
</reference>
<feature type="domain" description="Endonuclease/exonuclease/phosphatase" evidence="2">
    <location>
        <begin position="91"/>
        <end position="301"/>
    </location>
</feature>
<feature type="transmembrane region" description="Helical" evidence="1">
    <location>
        <begin position="32"/>
        <end position="51"/>
    </location>
</feature>
<evidence type="ECO:0000313" key="6">
    <source>
        <dbReference type="Proteomes" id="UP000576645"/>
    </source>
</evidence>
<keyword evidence="4" id="KW-0255">Endonuclease</keyword>
<dbReference type="RefSeq" id="WP_006961371.1">
    <property type="nucleotide sequence ID" value="NZ_CM004383.1"/>
</dbReference>
<evidence type="ECO:0000259" key="2">
    <source>
        <dbReference type="Pfam" id="PF03372"/>
    </source>
</evidence>
<keyword evidence="1" id="KW-0472">Membrane</keyword>
<proteinExistence type="predicted"/>
<dbReference type="AlphaFoldDB" id="A0A097AYD2"/>
<keyword evidence="4" id="KW-0540">Nuclease</keyword>
<sequence length="310" mass="35149">MRRWKIWLIVYSPALLWAGLSLKEATWWVENIVAYPSLFLIVYIVFALIFALRLKWAPSAICIVLAGAFTLMAPKSNQNLVSRCANSVSVVQFNLYYENPDVNAFINYLLTKPADLVVMQEVAPEIGERLKMLSDIYPYFYGGQKGVGYPSSQMILSVSPLKNMSVFMTPDEQNIIRGTWYPHNQSAMTLIVAHPTSPRTKELWYRRNALIRTIESLIEIYPSDEVMVLGDFNLSSASLRFAKLFPTFQKAPVASWPNWSQAFNTPPVSMIAIDHLWLQSVNAGRKICQRQSSPNPAGSDHFLVKTEIGY</sequence>
<dbReference type="KEGG" id="vcy:IX92_18325"/>
<dbReference type="OrthoDB" id="5902906at2"/>
<dbReference type="Proteomes" id="UP000576645">
    <property type="component" value="Unassembled WGS sequence"/>
</dbReference>
<keyword evidence="5" id="KW-1185">Reference proteome</keyword>
<dbReference type="GeneID" id="93944509"/>
<dbReference type="EMBL" id="VTXP01000002">
    <property type="protein sequence ID" value="NOJ21794.1"/>
    <property type="molecule type" value="Genomic_DNA"/>
</dbReference>
<dbReference type="InterPro" id="IPR036691">
    <property type="entry name" value="Endo/exonu/phosph_ase_sf"/>
</dbReference>
<dbReference type="Gene3D" id="3.60.10.10">
    <property type="entry name" value="Endonuclease/exonuclease/phosphatase"/>
    <property type="match status" value="1"/>
</dbReference>
<dbReference type="KEGG" id="vct:JV59_20730"/>
<dbReference type="Proteomes" id="UP000030081">
    <property type="component" value="Chromosome 2"/>
</dbReference>
<evidence type="ECO:0000313" key="3">
    <source>
        <dbReference type="EMBL" id="AIW20993.1"/>
    </source>
</evidence>
<feature type="transmembrane region" description="Helical" evidence="1">
    <location>
        <begin position="56"/>
        <end position="74"/>
    </location>
</feature>
<gene>
    <name evidence="4" type="ORF">F0238_03505</name>
    <name evidence="3" type="ORF">IX92_18325</name>
</gene>
<evidence type="ECO:0000313" key="4">
    <source>
        <dbReference type="EMBL" id="NOJ21794.1"/>
    </source>
</evidence>
<evidence type="ECO:0000256" key="1">
    <source>
        <dbReference type="SAM" id="Phobius"/>
    </source>
</evidence>
<reference evidence="3 5" key="1">
    <citation type="submission" date="2014-10" db="EMBL/GenBank/DDBJ databases">
        <title>The Complete Genome Sequence for the Shellfish Pathogen Vibrio coralliilyticus RE98 Isolated from a Shellfish Hatchery.</title>
        <authorList>
            <person name="Richards G.P."/>
            <person name="Bono J.L."/>
            <person name="Watson M.A."/>
            <person name="Needleman D.S."/>
        </authorList>
    </citation>
    <scope>NUCLEOTIDE SEQUENCE [LARGE SCALE GENOMIC DNA]</scope>
    <source>
        <strain evidence="3 5">RE98</strain>
    </source>
</reference>
<dbReference type="SUPFAM" id="SSF56219">
    <property type="entry name" value="DNase I-like"/>
    <property type="match status" value="1"/>
</dbReference>
<dbReference type="EMBL" id="CP009618">
    <property type="protein sequence ID" value="AIW20993.1"/>
    <property type="molecule type" value="Genomic_DNA"/>
</dbReference>
<name>A0A097AYD2_9VIBR</name>
<keyword evidence="1" id="KW-1133">Transmembrane helix</keyword>
<dbReference type="InterPro" id="IPR005135">
    <property type="entry name" value="Endo/exonuclease/phosphatase"/>
</dbReference>
<keyword evidence="1" id="KW-0812">Transmembrane</keyword>
<accession>A0A097AYD2</accession>